<dbReference type="eggNOG" id="COG2378">
    <property type="taxonomic scope" value="Bacteria"/>
</dbReference>
<evidence type="ECO:0000313" key="3">
    <source>
        <dbReference type="EMBL" id="ABB24095.1"/>
    </source>
</evidence>
<sequence>MPMRQFRPPMVRMQHLDRLLRNSRYPNCSAVARYFDVSPRSIRSDIRYMKDMLGAPIVYDSRRRGFAYEGAWQFLPEVLLDPMEAEALMATKKVISGYHGTPCHDEVSRALDKVLQYLPGACADRSESDIHSFGRFSDPLVSIACFTSIEDSLRQQTKMRIIYDDSSRSGAATQSTIHPYRLHFSQVLTSWYLVAWCELSQEVRTFAVSRISEAVPLDEVFSLQEGFPLGRYLSGAFEDVREPQLVKVSLRFSPHHSQWIRERKWHSSQELEEHEDGSLTLSMEIPSLEAVMRWVMRYGGEAEVVAPEELRNRVKEEIVRMGMLYL</sequence>
<organism evidence="3 4">
    <name type="scientific">Chlorobium luteolum (strain DSM 273 / BCRC 81028 / 2530)</name>
    <name type="common">Pelodictyon luteolum</name>
    <dbReference type="NCBI Taxonomy" id="319225"/>
    <lineage>
        <taxon>Bacteria</taxon>
        <taxon>Pseudomonadati</taxon>
        <taxon>Chlorobiota</taxon>
        <taxon>Chlorobiia</taxon>
        <taxon>Chlorobiales</taxon>
        <taxon>Chlorobiaceae</taxon>
        <taxon>Chlorobium/Pelodictyon group</taxon>
        <taxon>Pelodictyon</taxon>
    </lineage>
</organism>
<feature type="domain" description="WYL" evidence="1">
    <location>
        <begin position="146"/>
        <end position="214"/>
    </location>
</feature>
<dbReference type="InterPro" id="IPR051534">
    <property type="entry name" value="CBASS_pafABC_assoc_protein"/>
</dbReference>
<dbReference type="EMBL" id="CP000096">
    <property type="protein sequence ID" value="ABB24095.1"/>
    <property type="molecule type" value="Genomic_DNA"/>
</dbReference>
<dbReference type="Proteomes" id="UP000002709">
    <property type="component" value="Chromosome"/>
</dbReference>
<accession>Q3B3I6</accession>
<dbReference type="InterPro" id="IPR026881">
    <property type="entry name" value="WYL_dom"/>
</dbReference>
<protein>
    <submittedName>
        <fullName evidence="3">Transcriptional regulator-like protein</fullName>
    </submittedName>
</protein>
<evidence type="ECO:0000313" key="4">
    <source>
        <dbReference type="Proteomes" id="UP000002709"/>
    </source>
</evidence>
<evidence type="ECO:0000259" key="2">
    <source>
        <dbReference type="Pfam" id="PF25583"/>
    </source>
</evidence>
<name>Q3B3I6_CHLL3</name>
<dbReference type="Pfam" id="PF13280">
    <property type="entry name" value="WYL"/>
    <property type="match status" value="1"/>
</dbReference>
<dbReference type="PIRSF" id="PIRSF016838">
    <property type="entry name" value="PafC"/>
    <property type="match status" value="1"/>
</dbReference>
<dbReference type="PANTHER" id="PTHR34580">
    <property type="match status" value="1"/>
</dbReference>
<dbReference type="InterPro" id="IPR057727">
    <property type="entry name" value="WCX_dom"/>
</dbReference>
<keyword evidence="4" id="KW-1185">Reference proteome</keyword>
<dbReference type="RefSeq" id="WP_011357967.1">
    <property type="nucleotide sequence ID" value="NC_007512.1"/>
</dbReference>
<dbReference type="InterPro" id="IPR028349">
    <property type="entry name" value="PafC-like"/>
</dbReference>
<dbReference type="Pfam" id="PF25583">
    <property type="entry name" value="WCX"/>
    <property type="match status" value="1"/>
</dbReference>
<dbReference type="AlphaFoldDB" id="Q3B3I6"/>
<dbReference type="PANTHER" id="PTHR34580:SF1">
    <property type="entry name" value="PROTEIN PAFC"/>
    <property type="match status" value="1"/>
</dbReference>
<dbReference type="HOGENOM" id="CLU_041141_4_1_10"/>
<dbReference type="PROSITE" id="PS52050">
    <property type="entry name" value="WYL"/>
    <property type="match status" value="1"/>
</dbReference>
<reference evidence="4" key="1">
    <citation type="submission" date="2005-08" db="EMBL/GenBank/DDBJ databases">
        <title>Complete sequence of Pelodictyon luteolum DSM 273.</title>
        <authorList>
            <consortium name="US DOE Joint Genome Institute"/>
            <person name="Copeland A."/>
            <person name="Lucas S."/>
            <person name="Lapidus A."/>
            <person name="Barry K."/>
            <person name="Detter J.C."/>
            <person name="Glavina T."/>
            <person name="Hammon N."/>
            <person name="Israni S."/>
            <person name="Pitluck S."/>
            <person name="Bryant D."/>
            <person name="Schmutz J."/>
            <person name="Larimer F."/>
            <person name="Land M."/>
            <person name="Kyrpides N."/>
            <person name="Ivanova N."/>
            <person name="Richardson P."/>
        </authorList>
    </citation>
    <scope>NUCLEOTIDE SEQUENCE [LARGE SCALE GENOMIC DNA]</scope>
    <source>
        <strain evidence="4">DSM 273 / BCRC 81028 / 2530</strain>
    </source>
</reference>
<proteinExistence type="predicted"/>
<gene>
    <name evidence="3" type="ordered locus">Plut_1233</name>
</gene>
<dbReference type="STRING" id="319225.Plut_1233"/>
<dbReference type="KEGG" id="plt:Plut_1233"/>
<evidence type="ECO:0000259" key="1">
    <source>
        <dbReference type="Pfam" id="PF13280"/>
    </source>
</evidence>
<feature type="domain" description="WCX" evidence="2">
    <location>
        <begin position="246"/>
        <end position="321"/>
    </location>
</feature>